<dbReference type="GO" id="GO:0004222">
    <property type="term" value="F:metalloendopeptidase activity"/>
    <property type="evidence" value="ECO:0007669"/>
    <property type="project" value="UniProtKB-UniRule"/>
</dbReference>
<dbReference type="PANTHER" id="PTHR10127">
    <property type="entry name" value="DISCOIDIN, CUB, EGF, LAMININ , AND ZINC METALLOPROTEASE DOMAIN CONTAINING"/>
    <property type="match status" value="1"/>
</dbReference>
<dbReference type="GO" id="GO:0008270">
    <property type="term" value="F:zinc ion binding"/>
    <property type="evidence" value="ECO:0007669"/>
    <property type="project" value="UniProtKB-UniRule"/>
</dbReference>
<dbReference type="SUPFAM" id="SSF55486">
    <property type="entry name" value="Metalloproteases ('zincins'), catalytic domain"/>
    <property type="match status" value="1"/>
</dbReference>
<dbReference type="EC" id="3.4.24.-" evidence="7"/>
<evidence type="ECO:0000256" key="3">
    <source>
        <dbReference type="ARBA" id="ARBA00022801"/>
    </source>
</evidence>
<dbReference type="EMBL" id="AY836664">
    <property type="protein sequence ID" value="AAX09930.1"/>
    <property type="molecule type" value="mRNA"/>
</dbReference>
<dbReference type="InterPro" id="IPR006026">
    <property type="entry name" value="Peptidase_Metallo"/>
</dbReference>
<feature type="active site" evidence="6">
    <location>
        <position position="87"/>
    </location>
</feature>
<dbReference type="SUPFAM" id="SSF47954">
    <property type="entry name" value="Cyclin-like"/>
    <property type="match status" value="1"/>
</dbReference>
<evidence type="ECO:0000256" key="7">
    <source>
        <dbReference type="RuleBase" id="RU361183"/>
    </source>
</evidence>
<evidence type="ECO:0000313" key="9">
    <source>
        <dbReference type="EMBL" id="AAX09930.1"/>
    </source>
</evidence>
<feature type="binding site" evidence="6">
    <location>
        <position position="90"/>
    </location>
    <ligand>
        <name>Zn(2+)</name>
        <dbReference type="ChEBI" id="CHEBI:29105"/>
        <note>catalytic</note>
    </ligand>
</feature>
<keyword evidence="4 6" id="KW-0862">Zinc</keyword>
<protein>
    <recommendedName>
        <fullName evidence="7">Metalloendopeptidase</fullName>
        <ecNumber evidence="7">3.4.24.-</ecNumber>
    </recommendedName>
</protein>
<dbReference type="Pfam" id="PF01400">
    <property type="entry name" value="Astacin"/>
    <property type="match status" value="1"/>
</dbReference>
<dbReference type="InterPro" id="IPR024079">
    <property type="entry name" value="MetalloPept_cat_dom_sf"/>
</dbReference>
<dbReference type="InterPro" id="IPR001506">
    <property type="entry name" value="Peptidase_M12A"/>
</dbReference>
<dbReference type="MEROPS" id="M12.A38"/>
<keyword evidence="5 6" id="KW-0482">Metalloprotease</keyword>
<proteinExistence type="evidence at transcript level"/>
<keyword evidence="1 6" id="KW-0645">Protease</keyword>
<evidence type="ECO:0000256" key="4">
    <source>
        <dbReference type="ARBA" id="ARBA00022833"/>
    </source>
</evidence>
<comment type="cofactor">
    <cofactor evidence="6 7">
        <name>Zn(2+)</name>
        <dbReference type="ChEBI" id="CHEBI:29105"/>
    </cofactor>
    <text evidence="6 7">Binds 1 zinc ion per subunit.</text>
</comment>
<organism evidence="9">
    <name type="scientific">Aurelia aurita</name>
    <name type="common">Moon jellyfish</name>
    <name type="synonym">Medusa aurita</name>
    <dbReference type="NCBI Taxonomy" id="6145"/>
    <lineage>
        <taxon>Eukaryota</taxon>
        <taxon>Metazoa</taxon>
        <taxon>Cnidaria</taxon>
        <taxon>Scyphozoa</taxon>
        <taxon>Semaeostomeae</taxon>
        <taxon>Ulmaridae</taxon>
        <taxon>Aurelia</taxon>
    </lineage>
</organism>
<comment type="caution">
    <text evidence="6">Lacks conserved residue(s) required for the propagation of feature annotation.</text>
</comment>
<evidence type="ECO:0000259" key="8">
    <source>
        <dbReference type="PROSITE" id="PS51864"/>
    </source>
</evidence>
<sequence>MPVQSLSCVGLLPRLRKLLEDEERVFGGKLSNTCSGWKERCQVVSWLWWINKKLENDVEILALAVEILDRFLGSVKVRGKKGIVMHEMMHCMGFWHEQSRRDRDSYIRIFWENISNGRKNNNFQKYSHGEGDYYGEGYDYDSVMHYANWAFSTNDKMTIQAVNDRKKMLGQRDGFSPIDVKQLNKVYKCKGYENIKVPPVKGCIDRNAKCGDYAK</sequence>
<feature type="binding site" evidence="6">
    <location>
        <position position="86"/>
    </location>
    <ligand>
        <name>Zn(2+)</name>
        <dbReference type="ChEBI" id="CHEBI:29105"/>
        <note>catalytic</note>
    </ligand>
</feature>
<dbReference type="InterPro" id="IPR036915">
    <property type="entry name" value="Cyclin-like_sf"/>
</dbReference>
<feature type="domain" description="Peptidase M12A" evidence="8">
    <location>
        <begin position="80"/>
        <end position="190"/>
    </location>
</feature>
<feature type="binding site" evidence="6">
    <location>
        <position position="96"/>
    </location>
    <ligand>
        <name>Zn(2+)</name>
        <dbReference type="ChEBI" id="CHEBI:29105"/>
        <note>catalytic</note>
    </ligand>
</feature>
<evidence type="ECO:0000256" key="5">
    <source>
        <dbReference type="ARBA" id="ARBA00023049"/>
    </source>
</evidence>
<name>Q5EN83_AURAU</name>
<dbReference type="InterPro" id="IPR034035">
    <property type="entry name" value="Astacin-like_dom"/>
</dbReference>
<accession>Q5EN83</accession>
<dbReference type="SMART" id="SM00235">
    <property type="entry name" value="ZnMc"/>
    <property type="match status" value="1"/>
</dbReference>
<dbReference type="AlphaFoldDB" id="Q5EN83"/>
<evidence type="ECO:0000256" key="6">
    <source>
        <dbReference type="PROSITE-ProRule" id="PRU01211"/>
    </source>
</evidence>
<evidence type="ECO:0000256" key="1">
    <source>
        <dbReference type="ARBA" id="ARBA00022670"/>
    </source>
</evidence>
<keyword evidence="2 6" id="KW-0479">Metal-binding</keyword>
<dbReference type="GO" id="GO:0006508">
    <property type="term" value="P:proteolysis"/>
    <property type="evidence" value="ECO:0007669"/>
    <property type="project" value="UniProtKB-KW"/>
</dbReference>
<keyword evidence="3 6" id="KW-0378">Hydrolase</keyword>
<dbReference type="PANTHER" id="PTHR10127:SF780">
    <property type="entry name" value="METALLOENDOPEPTIDASE"/>
    <property type="match status" value="1"/>
</dbReference>
<dbReference type="CDD" id="cd04280">
    <property type="entry name" value="ZnMc_astacin_like"/>
    <property type="match status" value="1"/>
</dbReference>
<dbReference type="Gene3D" id="3.40.390.10">
    <property type="entry name" value="Collagenase (Catalytic Domain)"/>
    <property type="match status" value="1"/>
</dbReference>
<dbReference type="PRINTS" id="PR00480">
    <property type="entry name" value="ASTACIN"/>
</dbReference>
<dbReference type="PROSITE" id="PS51864">
    <property type="entry name" value="ASTACIN"/>
    <property type="match status" value="1"/>
</dbReference>
<evidence type="ECO:0000256" key="2">
    <source>
        <dbReference type="ARBA" id="ARBA00022723"/>
    </source>
</evidence>
<reference evidence="9" key="1">
    <citation type="journal article" date="2005" name="Mar. Biotechnol.">
        <title>Molecular biomarkers and adaptation to environmental stress in moon jelly (Aurelia spp.).</title>
        <authorList>
            <person name="Schroth W."/>
            <person name="Ender A."/>
            <person name="Schierwater B."/>
        </authorList>
    </citation>
    <scope>NUCLEOTIDE SEQUENCE</scope>
</reference>
<feature type="non-terminal residue" evidence="9">
    <location>
        <position position="215"/>
    </location>
</feature>